<sequence>MQKITLNDLLSRVNIKTSLFQIAEEVVMSYQLGEVKTIDPMYVGYEELNNLLTTSQGKFVIKIFSKHKDKPAIDGNVASIFSFYEGGIPVPKLYKSQRGDFLYELETSPGTYLIVMDYFDGQKFTDVPPTSLDLQNMTKILAQIHTLHFSTHANYDMWLTLHLLREYANKQKYLNPQDLSLTQKVTRDLSLIDLSRLSKSIVHFDLHRENAMKNSKGEYCILDLASCDYSHTIFDLGTFIALFCFDPINNPSASVTIYKSVVEVYLKHRSLSDYELSVLSTIIKATYVSNLLIPTFLQKANQDENPEQTSYYQSLGRNGLQMLESIPLGT</sequence>
<dbReference type="EMBL" id="LCNO01000006">
    <property type="protein sequence ID" value="KKU58032.1"/>
    <property type="molecule type" value="Genomic_DNA"/>
</dbReference>
<feature type="domain" description="Aminoglycoside phosphotransferase" evidence="2">
    <location>
        <begin position="44"/>
        <end position="246"/>
    </location>
</feature>
<dbReference type="Gene3D" id="3.90.1200.10">
    <property type="match status" value="1"/>
</dbReference>
<dbReference type="InterPro" id="IPR002575">
    <property type="entry name" value="Aminoglycoside_PTrfase"/>
</dbReference>
<dbReference type="STRING" id="1618358.UX80_C0006G0002"/>
<dbReference type="GO" id="GO:0019202">
    <property type="term" value="F:amino acid kinase activity"/>
    <property type="evidence" value="ECO:0007669"/>
    <property type="project" value="TreeGrafter"/>
</dbReference>
<evidence type="ECO:0000313" key="4">
    <source>
        <dbReference type="Proteomes" id="UP000034307"/>
    </source>
</evidence>
<evidence type="ECO:0000259" key="2">
    <source>
        <dbReference type="Pfam" id="PF01636"/>
    </source>
</evidence>
<comment type="similarity">
    <text evidence="1">Belongs to the pseudomonas-type ThrB family.</text>
</comment>
<dbReference type="InterPro" id="IPR011009">
    <property type="entry name" value="Kinase-like_dom_sf"/>
</dbReference>
<accession>A0A0G1RLQ9</accession>
<dbReference type="Proteomes" id="UP000034307">
    <property type="component" value="Unassembled WGS sequence"/>
</dbReference>
<evidence type="ECO:0000256" key="1">
    <source>
        <dbReference type="ARBA" id="ARBA00038240"/>
    </source>
</evidence>
<dbReference type="Gene3D" id="3.30.200.20">
    <property type="entry name" value="Phosphorylase Kinase, domain 1"/>
    <property type="match status" value="1"/>
</dbReference>
<dbReference type="SUPFAM" id="SSF56112">
    <property type="entry name" value="Protein kinase-like (PK-like)"/>
    <property type="match status" value="1"/>
</dbReference>
<name>A0A0G1RLQ9_9BACT</name>
<dbReference type="PANTHER" id="PTHR21064:SF6">
    <property type="entry name" value="AMINOGLYCOSIDE PHOSPHOTRANSFERASE DOMAIN-CONTAINING PROTEIN"/>
    <property type="match status" value="1"/>
</dbReference>
<dbReference type="PANTHER" id="PTHR21064">
    <property type="entry name" value="AMINOGLYCOSIDE PHOSPHOTRANSFERASE DOMAIN-CONTAINING PROTEIN-RELATED"/>
    <property type="match status" value="1"/>
</dbReference>
<protein>
    <recommendedName>
        <fullName evidence="2">Aminoglycoside phosphotransferase domain-containing protein</fullName>
    </recommendedName>
</protein>
<proteinExistence type="inferred from homology"/>
<organism evidence="3 4">
    <name type="scientific">Candidatus Amesbacteria bacterium GW2011_GWA2_47_11b</name>
    <dbReference type="NCBI Taxonomy" id="1618358"/>
    <lineage>
        <taxon>Bacteria</taxon>
        <taxon>Candidatus Amesiibacteriota</taxon>
    </lineage>
</organism>
<dbReference type="Pfam" id="PF01636">
    <property type="entry name" value="APH"/>
    <property type="match status" value="1"/>
</dbReference>
<comment type="caution">
    <text evidence="3">The sequence shown here is derived from an EMBL/GenBank/DDBJ whole genome shotgun (WGS) entry which is preliminary data.</text>
</comment>
<dbReference type="InterPro" id="IPR050249">
    <property type="entry name" value="Pseudomonas-type_ThrB"/>
</dbReference>
<reference evidence="3 4" key="1">
    <citation type="journal article" date="2015" name="Nature">
        <title>rRNA introns, odd ribosomes, and small enigmatic genomes across a large radiation of phyla.</title>
        <authorList>
            <person name="Brown C.T."/>
            <person name="Hug L.A."/>
            <person name="Thomas B.C."/>
            <person name="Sharon I."/>
            <person name="Castelle C.J."/>
            <person name="Singh A."/>
            <person name="Wilkins M.J."/>
            <person name="Williams K.H."/>
            <person name="Banfield J.F."/>
        </authorList>
    </citation>
    <scope>NUCLEOTIDE SEQUENCE [LARGE SCALE GENOMIC DNA]</scope>
</reference>
<gene>
    <name evidence="3" type="ORF">UX80_C0006G0002</name>
</gene>
<evidence type="ECO:0000313" key="3">
    <source>
        <dbReference type="EMBL" id="KKU58032.1"/>
    </source>
</evidence>
<dbReference type="AlphaFoldDB" id="A0A0G1RLQ9"/>